<dbReference type="Pfam" id="PF01566">
    <property type="entry name" value="Nramp"/>
    <property type="match status" value="1"/>
</dbReference>
<dbReference type="InParanoid" id="A0A7J6ICM6"/>
<organism evidence="5 6">
    <name type="scientific">Colletotrichum fructicola (strain Nara gc5)</name>
    <name type="common">Anthracnose fungus</name>
    <name type="synonym">Colletotrichum gloeosporioides (strain Nara gc5)</name>
    <dbReference type="NCBI Taxonomy" id="1213859"/>
    <lineage>
        <taxon>Eukaryota</taxon>
        <taxon>Fungi</taxon>
        <taxon>Dikarya</taxon>
        <taxon>Ascomycota</taxon>
        <taxon>Pezizomycotina</taxon>
        <taxon>Sordariomycetes</taxon>
        <taxon>Hypocreomycetidae</taxon>
        <taxon>Glomerellales</taxon>
        <taxon>Glomerellaceae</taxon>
        <taxon>Colletotrichum</taxon>
        <taxon>Colletotrichum gloeosporioides species complex</taxon>
    </lineage>
</organism>
<reference evidence="5 6" key="1">
    <citation type="submission" date="2012-08" db="EMBL/GenBank/DDBJ databases">
        <authorList>
            <person name="Gan P.H.P."/>
            <person name="Ikeda K."/>
            <person name="Irieda H."/>
            <person name="Narusaka M."/>
            <person name="O'Connell R.J."/>
            <person name="Narusaka Y."/>
            <person name="Takano Y."/>
            <person name="Kubo Y."/>
            <person name="Shirasu K."/>
        </authorList>
    </citation>
    <scope>NUCLEOTIDE SEQUENCE [LARGE SCALE GENOMIC DNA]</scope>
    <source>
        <strain evidence="5 6">Nara gc5</strain>
    </source>
</reference>
<name>A0A7J6ICM6_COLFN</name>
<protein>
    <submittedName>
        <fullName evidence="5">Divalent metal cation transporter MntH</fullName>
    </submittedName>
</protein>
<keyword evidence="3" id="KW-1133">Transmembrane helix</keyword>
<dbReference type="GO" id="GO:0046873">
    <property type="term" value="F:metal ion transmembrane transporter activity"/>
    <property type="evidence" value="ECO:0007669"/>
    <property type="project" value="InterPro"/>
</dbReference>
<comment type="caution">
    <text evidence="5">The sequence shown here is derived from an EMBL/GenBank/DDBJ whole genome shotgun (WGS) entry which is preliminary data.</text>
</comment>
<dbReference type="GO" id="GO:0016020">
    <property type="term" value="C:membrane"/>
    <property type="evidence" value="ECO:0007669"/>
    <property type="project" value="UniProtKB-SubCell"/>
</dbReference>
<dbReference type="RefSeq" id="XP_031876765.1">
    <property type="nucleotide sequence ID" value="XM_032026805.1"/>
</dbReference>
<evidence type="ECO:0000256" key="1">
    <source>
        <dbReference type="ARBA" id="ARBA00004141"/>
    </source>
</evidence>
<evidence type="ECO:0000256" key="4">
    <source>
        <dbReference type="ARBA" id="ARBA00023136"/>
    </source>
</evidence>
<dbReference type="Proteomes" id="UP000011096">
    <property type="component" value="Unassembled WGS sequence"/>
</dbReference>
<keyword evidence="6" id="KW-1185">Reference proteome</keyword>
<evidence type="ECO:0000313" key="6">
    <source>
        <dbReference type="Proteomes" id="UP000011096"/>
    </source>
</evidence>
<dbReference type="EMBL" id="ANPB02000012">
    <property type="protein sequence ID" value="KAF4473638.1"/>
    <property type="molecule type" value="Genomic_DNA"/>
</dbReference>
<evidence type="ECO:0000313" key="5">
    <source>
        <dbReference type="EMBL" id="KAF4473638.1"/>
    </source>
</evidence>
<evidence type="ECO:0000256" key="3">
    <source>
        <dbReference type="ARBA" id="ARBA00022989"/>
    </source>
</evidence>
<dbReference type="GeneID" id="43610939"/>
<dbReference type="OrthoDB" id="10347898at2759"/>
<keyword evidence="4" id="KW-0472">Membrane</keyword>
<dbReference type="InterPro" id="IPR001046">
    <property type="entry name" value="NRAMP_fam"/>
</dbReference>
<gene>
    <name evidence="5" type="primary">mntH</name>
    <name evidence="5" type="ORF">CGGC5_v017346</name>
</gene>
<reference evidence="5 6" key="2">
    <citation type="submission" date="2020-04" db="EMBL/GenBank/DDBJ databases">
        <title>Genome sequencing and assembly of multiple isolates from the Colletotrichum gloeosporioides species complex.</title>
        <authorList>
            <person name="Gan P."/>
            <person name="Shirasu K."/>
        </authorList>
    </citation>
    <scope>NUCLEOTIDE SEQUENCE [LARGE SCALE GENOMIC DNA]</scope>
    <source>
        <strain evidence="5 6">Nara gc5</strain>
    </source>
</reference>
<keyword evidence="2" id="KW-0812">Transmembrane</keyword>
<evidence type="ECO:0000256" key="2">
    <source>
        <dbReference type="ARBA" id="ARBA00022692"/>
    </source>
</evidence>
<comment type="subcellular location">
    <subcellularLocation>
        <location evidence="1">Membrane</location>
        <topology evidence="1">Multi-pass membrane protein</topology>
    </subcellularLocation>
</comment>
<sequence>MANGSGLRAMEFAVGVIVLLISPCYLAEMAMTPLDWCGIAISLVMSLIPDGMALRTTVWASFGAAVTPHALCLCAFRSLTAGYPELAALVRHRSGALRGGAEGGLDLAIN</sequence>
<accession>A0A7J6ICM6</accession>
<dbReference type="AlphaFoldDB" id="A0A7J6ICM6"/>
<proteinExistence type="predicted"/>